<keyword evidence="5" id="KW-0238">DNA-binding</keyword>
<evidence type="ECO:0000256" key="5">
    <source>
        <dbReference type="ARBA" id="ARBA00023125"/>
    </source>
</evidence>
<keyword evidence="4 6" id="KW-0862">Zinc</keyword>
<feature type="zinc finger region" description="C3H1-type" evidence="6">
    <location>
        <begin position="359"/>
        <end position="387"/>
    </location>
</feature>
<keyword evidence="9" id="KW-1185">Reference proteome</keyword>
<evidence type="ECO:0000313" key="9">
    <source>
        <dbReference type="Proteomes" id="UP001140206"/>
    </source>
</evidence>
<feature type="zinc finger region" description="C3H1-type" evidence="6">
    <location>
        <begin position="313"/>
        <end position="341"/>
    </location>
</feature>
<feature type="zinc finger region" description="C3H1-type" evidence="6">
    <location>
        <begin position="98"/>
        <end position="126"/>
    </location>
</feature>
<dbReference type="GO" id="GO:0003729">
    <property type="term" value="F:mRNA binding"/>
    <property type="evidence" value="ECO:0007669"/>
    <property type="project" value="TreeGrafter"/>
</dbReference>
<dbReference type="InterPro" id="IPR036855">
    <property type="entry name" value="Znf_CCCH_sf"/>
</dbReference>
<sequence>MSPTMDFDASPSLPAAPPVIYGGPMWQQPSMRGSSSTTAIMDTEAVTNSYPERPSEPDCAYYLRTGLCRFGVTCKFNHPPDRKLAIAAARLEGEYPERVGQPECQFYLKTGTCKFGPTCKFHHPKDKAGIVGRAQLNSFGYPLRPGEKECEYYLRTLECKFGMTCKFHHPNPSSDVSSSVFPVNSNNAPTSINHGQSSYSTTGGGGLTSWPHSKASFIASPRWEQGTSSSYAQVMIPQGLVPLPNWNAYAGQVMPVSSGDNSQQQLATYHLYSASSSVTSQQGEVSGSSHTAAISIPPQYPSALQRENVFPERPDQPECQYYMKTGDCKFGVTCKFHHPRERRIPPPNCLLSPLGLPLRPGEIPCKFYSRYGICKFGPNCKFDHPMMTPMGLLTYGSSLGSLTNISGVNTVLGGM</sequence>
<gene>
    <name evidence="8" type="ORF">LUZ62_068001</name>
</gene>
<feature type="domain" description="C3H1-type" evidence="7">
    <location>
        <begin position="313"/>
        <end position="341"/>
    </location>
</feature>
<reference evidence="8" key="1">
    <citation type="submission" date="2022-08" db="EMBL/GenBank/DDBJ databases">
        <authorList>
            <person name="Marques A."/>
        </authorList>
    </citation>
    <scope>NUCLEOTIDE SEQUENCE</scope>
    <source>
        <strain evidence="8">RhyPub2mFocal</strain>
        <tissue evidence="8">Leaves</tissue>
    </source>
</reference>
<feature type="domain" description="C3H1-type" evidence="7">
    <location>
        <begin position="144"/>
        <end position="172"/>
    </location>
</feature>
<dbReference type="FunFam" id="4.10.1000.10:FF:000028">
    <property type="entry name" value="Zinc finger nuclease 2"/>
    <property type="match status" value="1"/>
</dbReference>
<dbReference type="InterPro" id="IPR000571">
    <property type="entry name" value="Znf_CCCH"/>
</dbReference>
<evidence type="ECO:0000259" key="7">
    <source>
        <dbReference type="PROSITE" id="PS50103"/>
    </source>
</evidence>
<evidence type="ECO:0000256" key="1">
    <source>
        <dbReference type="ARBA" id="ARBA00022723"/>
    </source>
</evidence>
<comment type="caution">
    <text evidence="8">The sequence shown here is derived from an EMBL/GenBank/DDBJ whole genome shotgun (WGS) entry which is preliminary data.</text>
</comment>
<evidence type="ECO:0000256" key="3">
    <source>
        <dbReference type="ARBA" id="ARBA00022771"/>
    </source>
</evidence>
<accession>A0AAV8CQA5</accession>
<evidence type="ECO:0000256" key="6">
    <source>
        <dbReference type="PROSITE-ProRule" id="PRU00723"/>
    </source>
</evidence>
<keyword evidence="3 6" id="KW-0863">Zinc-finger</keyword>
<dbReference type="GO" id="GO:0008270">
    <property type="term" value="F:zinc ion binding"/>
    <property type="evidence" value="ECO:0007669"/>
    <property type="project" value="UniProtKB-KW"/>
</dbReference>
<organism evidence="8 9">
    <name type="scientific">Rhynchospora pubera</name>
    <dbReference type="NCBI Taxonomy" id="906938"/>
    <lineage>
        <taxon>Eukaryota</taxon>
        <taxon>Viridiplantae</taxon>
        <taxon>Streptophyta</taxon>
        <taxon>Embryophyta</taxon>
        <taxon>Tracheophyta</taxon>
        <taxon>Spermatophyta</taxon>
        <taxon>Magnoliopsida</taxon>
        <taxon>Liliopsida</taxon>
        <taxon>Poales</taxon>
        <taxon>Cyperaceae</taxon>
        <taxon>Cyperoideae</taxon>
        <taxon>Rhynchosporeae</taxon>
        <taxon>Rhynchospora</taxon>
    </lineage>
</organism>
<keyword evidence="2" id="KW-0677">Repeat</keyword>
<dbReference type="PROSITE" id="PS50103">
    <property type="entry name" value="ZF_C3H1"/>
    <property type="match status" value="5"/>
</dbReference>
<name>A0AAV8CQA5_9POAL</name>
<dbReference type="PANTHER" id="PTHR12506">
    <property type="entry name" value="PROTEIN PHOSPHATASE RELATED"/>
    <property type="match status" value="1"/>
</dbReference>
<protein>
    <submittedName>
        <fullName evidence="8">Zinc finger CCCH domain-containing protein ZFN-like</fullName>
    </submittedName>
</protein>
<dbReference type="SMART" id="SM00356">
    <property type="entry name" value="ZnF_C3H1"/>
    <property type="match status" value="5"/>
</dbReference>
<feature type="zinc finger region" description="C3H1-type" evidence="6">
    <location>
        <begin position="144"/>
        <end position="172"/>
    </location>
</feature>
<dbReference type="Gene3D" id="2.30.30.1190">
    <property type="match status" value="1"/>
</dbReference>
<dbReference type="Gene3D" id="4.10.1000.10">
    <property type="entry name" value="Zinc finger, CCCH-type"/>
    <property type="match status" value="2"/>
</dbReference>
<feature type="zinc finger region" description="C3H1-type" evidence="6">
    <location>
        <begin position="53"/>
        <end position="81"/>
    </location>
</feature>
<dbReference type="InterPro" id="IPR050974">
    <property type="entry name" value="Plant_ZF_CCCH"/>
</dbReference>
<evidence type="ECO:0000256" key="2">
    <source>
        <dbReference type="ARBA" id="ARBA00022737"/>
    </source>
</evidence>
<dbReference type="Pfam" id="PF00642">
    <property type="entry name" value="zf-CCCH"/>
    <property type="match status" value="5"/>
</dbReference>
<dbReference type="EMBL" id="JAMFTS010000004">
    <property type="protein sequence ID" value="KAJ4757626.1"/>
    <property type="molecule type" value="Genomic_DNA"/>
</dbReference>
<proteinExistence type="predicted"/>
<keyword evidence="1 6" id="KW-0479">Metal-binding</keyword>
<dbReference type="Proteomes" id="UP001140206">
    <property type="component" value="Chromosome 4"/>
</dbReference>
<dbReference type="GO" id="GO:0003677">
    <property type="term" value="F:DNA binding"/>
    <property type="evidence" value="ECO:0007669"/>
    <property type="project" value="UniProtKB-KW"/>
</dbReference>
<dbReference type="PANTHER" id="PTHR12506:SF18">
    <property type="entry name" value="ZINC FINGER CCCH DOMAIN-CONTAINING PROTEIN 33-RELATED"/>
    <property type="match status" value="1"/>
</dbReference>
<feature type="domain" description="C3H1-type" evidence="7">
    <location>
        <begin position="98"/>
        <end position="126"/>
    </location>
</feature>
<dbReference type="AlphaFoldDB" id="A0AAV8CQA5"/>
<feature type="domain" description="C3H1-type" evidence="7">
    <location>
        <begin position="53"/>
        <end position="81"/>
    </location>
</feature>
<evidence type="ECO:0000256" key="4">
    <source>
        <dbReference type="ARBA" id="ARBA00022833"/>
    </source>
</evidence>
<feature type="domain" description="C3H1-type" evidence="7">
    <location>
        <begin position="359"/>
        <end position="387"/>
    </location>
</feature>
<dbReference type="SUPFAM" id="SSF90229">
    <property type="entry name" value="CCCH zinc finger"/>
    <property type="match status" value="4"/>
</dbReference>
<evidence type="ECO:0000313" key="8">
    <source>
        <dbReference type="EMBL" id="KAJ4757626.1"/>
    </source>
</evidence>